<dbReference type="InterPro" id="IPR002347">
    <property type="entry name" value="SDR_fam"/>
</dbReference>
<dbReference type="PANTHER" id="PTHR24321:SF8">
    <property type="entry name" value="ESTRADIOL 17-BETA-DEHYDROGENASE 8-RELATED"/>
    <property type="match status" value="1"/>
</dbReference>
<dbReference type="EMBL" id="WNWS01000095">
    <property type="protein sequence ID" value="KAE9981013.1"/>
    <property type="molecule type" value="Genomic_DNA"/>
</dbReference>
<accession>A0A8H3V4I0</accession>
<dbReference type="InterPro" id="IPR036291">
    <property type="entry name" value="NAD(P)-bd_dom_sf"/>
</dbReference>
<dbReference type="Proteomes" id="UP000433883">
    <property type="component" value="Unassembled WGS sequence"/>
</dbReference>
<proteinExistence type="inferred from homology"/>
<protein>
    <recommendedName>
        <fullName evidence="6">NAD(P)-binding protein</fullName>
    </recommendedName>
</protein>
<gene>
    <name evidence="3" type="ORF">BLS_006896</name>
    <name evidence="4" type="ORF">EG328_011914</name>
</gene>
<dbReference type="AlphaFoldDB" id="A0A8H3V4I0"/>
<dbReference type="PRINTS" id="PR00081">
    <property type="entry name" value="GDHRDH"/>
</dbReference>
<dbReference type="PANTHER" id="PTHR24321">
    <property type="entry name" value="DEHYDROGENASES, SHORT CHAIN"/>
    <property type="match status" value="1"/>
</dbReference>
<organism evidence="4 5">
    <name type="scientific">Venturia inaequalis</name>
    <name type="common">Apple scab fungus</name>
    <dbReference type="NCBI Taxonomy" id="5025"/>
    <lineage>
        <taxon>Eukaryota</taxon>
        <taxon>Fungi</taxon>
        <taxon>Dikarya</taxon>
        <taxon>Ascomycota</taxon>
        <taxon>Pezizomycotina</taxon>
        <taxon>Dothideomycetes</taxon>
        <taxon>Pleosporomycetidae</taxon>
        <taxon>Venturiales</taxon>
        <taxon>Venturiaceae</taxon>
        <taxon>Venturia</taxon>
    </lineage>
</organism>
<comment type="similarity">
    <text evidence="1">Belongs to the short-chain dehydrogenases/reductases (SDR) family.</text>
</comment>
<evidence type="ECO:0000313" key="3">
    <source>
        <dbReference type="EMBL" id="KAE9966609.1"/>
    </source>
</evidence>
<dbReference type="CDD" id="cd05233">
    <property type="entry name" value="SDR_c"/>
    <property type="match status" value="1"/>
</dbReference>
<evidence type="ECO:0000256" key="2">
    <source>
        <dbReference type="ARBA" id="ARBA00023002"/>
    </source>
</evidence>
<dbReference type="GO" id="GO:0016491">
    <property type="term" value="F:oxidoreductase activity"/>
    <property type="evidence" value="ECO:0007669"/>
    <property type="project" value="UniProtKB-KW"/>
</dbReference>
<dbReference type="Proteomes" id="UP000447873">
    <property type="component" value="Unassembled WGS sequence"/>
</dbReference>
<dbReference type="Gene3D" id="3.40.50.720">
    <property type="entry name" value="NAD(P)-binding Rossmann-like Domain"/>
    <property type="match status" value="1"/>
</dbReference>
<reference evidence="4 5" key="1">
    <citation type="submission" date="2018-12" db="EMBL/GenBank/DDBJ databases">
        <title>Venturia inaequalis Genome Resource.</title>
        <authorList>
            <person name="Lichtner F.J."/>
        </authorList>
    </citation>
    <scope>NUCLEOTIDE SEQUENCE [LARGE SCALE GENOMIC DNA]</scope>
    <source>
        <strain evidence="4 5">120213</strain>
        <strain evidence="3">Bline_iso_100314</strain>
    </source>
</reference>
<evidence type="ECO:0000313" key="5">
    <source>
        <dbReference type="Proteomes" id="UP000447873"/>
    </source>
</evidence>
<dbReference type="SUPFAM" id="SSF51735">
    <property type="entry name" value="NAD(P)-binding Rossmann-fold domains"/>
    <property type="match status" value="1"/>
</dbReference>
<dbReference type="EMBL" id="WNWQ01000518">
    <property type="protein sequence ID" value="KAE9966609.1"/>
    <property type="molecule type" value="Genomic_DNA"/>
</dbReference>
<evidence type="ECO:0000313" key="4">
    <source>
        <dbReference type="EMBL" id="KAE9981013.1"/>
    </source>
</evidence>
<sequence length="280" mass="30193">MDLSLHLEGTHVLVTGGAGHIGRTTVNAFLSAGAKVTSLDIAALPPPPDLATNDNFFETQTDISSQQSVERAWNEAVLKFGPVETCVALAALDLSVLPHFTTAADLPLEQFRRTLEVNVLGTFAIAQQWLRGLRDRKASPIQKKLRNVSLVIIGSESGHWGERGNADYGTSKAAVQYGLLQSLRQDAPRIFEGARVNAVAPGPVNTPRFPEECAQNPDQFYEDCVATTALGKPVEMEQVAKAILFLASDSYSGNVHGQIVNVDSGKVGKLLYTREKADAR</sequence>
<dbReference type="Pfam" id="PF13561">
    <property type="entry name" value="adh_short_C2"/>
    <property type="match status" value="1"/>
</dbReference>
<name>A0A8H3V4I0_VENIN</name>
<keyword evidence="2" id="KW-0560">Oxidoreductase</keyword>
<comment type="caution">
    <text evidence="4">The sequence shown here is derived from an EMBL/GenBank/DDBJ whole genome shotgun (WGS) entry which is preliminary data.</text>
</comment>
<evidence type="ECO:0000256" key="1">
    <source>
        <dbReference type="ARBA" id="ARBA00006484"/>
    </source>
</evidence>
<evidence type="ECO:0008006" key="6">
    <source>
        <dbReference type="Google" id="ProtNLM"/>
    </source>
</evidence>